<dbReference type="GO" id="GO:0006508">
    <property type="term" value="P:proteolysis"/>
    <property type="evidence" value="ECO:0007669"/>
    <property type="project" value="InterPro"/>
</dbReference>
<dbReference type="EMBL" id="AP027081">
    <property type="protein sequence ID" value="BDU75932.1"/>
    <property type="molecule type" value="Genomic_DNA"/>
</dbReference>
<evidence type="ECO:0000313" key="5">
    <source>
        <dbReference type="Proteomes" id="UP001228113"/>
    </source>
</evidence>
<dbReference type="InterPro" id="IPR029031">
    <property type="entry name" value="Gingipain_N_sf"/>
</dbReference>
<accession>A0AA48GXM9</accession>
<feature type="chain" id="PRO_5041389152" description="Gingipain domain-containing protein" evidence="2">
    <location>
        <begin position="26"/>
        <end position="730"/>
    </location>
</feature>
<gene>
    <name evidence="4" type="ORF">METESE_08900</name>
</gene>
<evidence type="ECO:0000259" key="3">
    <source>
        <dbReference type="Pfam" id="PF01364"/>
    </source>
</evidence>
<dbReference type="KEGG" id="msea:METESE_08900"/>
<feature type="signal peptide" evidence="2">
    <location>
        <begin position="1"/>
        <end position="25"/>
    </location>
</feature>
<proteinExistence type="predicted"/>
<evidence type="ECO:0000256" key="1">
    <source>
        <dbReference type="ARBA" id="ARBA00022729"/>
    </source>
</evidence>
<name>A0AA48GXM9_9BACT</name>
<dbReference type="AlphaFoldDB" id="A0AA48GXM9"/>
<dbReference type="GO" id="GO:0008234">
    <property type="term" value="F:cysteine-type peptidase activity"/>
    <property type="evidence" value="ECO:0007669"/>
    <property type="project" value="InterPro"/>
</dbReference>
<keyword evidence="1 2" id="KW-0732">Signal</keyword>
<dbReference type="PROSITE" id="PS51257">
    <property type="entry name" value="PROKAR_LIPOPROTEIN"/>
    <property type="match status" value="1"/>
</dbReference>
<dbReference type="Pfam" id="PF01364">
    <property type="entry name" value="Peptidase_C25"/>
    <property type="match status" value="1"/>
</dbReference>
<dbReference type="Proteomes" id="UP001228113">
    <property type="component" value="Chromosome"/>
</dbReference>
<evidence type="ECO:0000313" key="4">
    <source>
        <dbReference type="EMBL" id="BDU75932.1"/>
    </source>
</evidence>
<dbReference type="InterPro" id="IPR029030">
    <property type="entry name" value="Caspase-like_dom_sf"/>
</dbReference>
<reference evidence="4" key="1">
    <citation type="journal article" date="2023" name="Int. J. Syst. Evol. Microbiol.">
        <title>Mesoterricola silvestris gen. nov., sp. nov., Mesoterricola sediminis sp. nov., Geothrix oryzae sp. nov., Geothrix edaphica sp. nov., Geothrix rubra sp. nov., and Geothrix limicola sp. nov., six novel members of Acidobacteriota isolated from soils.</title>
        <authorList>
            <person name="Itoh H."/>
            <person name="Sugisawa Y."/>
            <person name="Mise K."/>
            <person name="Xu Z."/>
            <person name="Kuniyasu M."/>
            <person name="Ushijima N."/>
            <person name="Kawano K."/>
            <person name="Kobayashi E."/>
            <person name="Shiratori Y."/>
            <person name="Masuda Y."/>
            <person name="Senoo K."/>
        </authorList>
    </citation>
    <scope>NUCLEOTIDE SEQUENCE</scope>
    <source>
        <strain evidence="4">W786</strain>
    </source>
</reference>
<feature type="domain" description="Gingipain" evidence="3">
    <location>
        <begin position="385"/>
        <end position="725"/>
    </location>
</feature>
<dbReference type="Gene3D" id="3.40.50.1460">
    <property type="match status" value="1"/>
</dbReference>
<sequence length="730" mass="75350">MIHSRSWIARTACALAPLALTLACGGGGGGGGQQETPGTLRTTRLEVTAGGLVRLPYATLAAAGLAEGSLRVAGLRLTAQGRTLPLATSHGDGATFAAGDALEFHAPVMDTAYTGTNVFWLSQAAGAAQATRGAAPGTGAAATVLEDVLHVEENHTLWGLTPGIPDADPWFWAKLTAPAAKDIPFTLPGLDESSIPSRLTVRIAGKSATGLSPDHHVQVTLNGTRVGDLTWTGTAVSAQELAVPAGVLAAGTNTLSLVLPGDTGASVDQVLLDAFEVRYGRPLAAVGGRLAFTLPAGASGPVRITGFPSADLRLLDVTDPAAPVALTGFTKVQDGATWTLTFQDASAATARACLAVAATSALAPAKVEGRTLGALRAATNGADWILVTPRAFLAAAEPLRAFRQAQGLRAVTVAVEDIYDEFGAGLPTPEAIKAFLAFARTGWVQPAPAYVLLLGDATYDYRDRMGTGKASQVPCHLSVTAQLGLTPDDNWYAALDGASELPVMRIGRLPAASAAQAAQIVAKLLAYEQGAAPPARALLVADNLDLAFEAMAGQAMNLIPGTVTKQRIDLDTYADYGLASADLVAAFNQGLCLTYYSGHGDVADWAGEMVLNNAKVPLLTNAGQLPFSVMLNCLNGWFAMPGSYSLAETLVASPAGGSVGAFASSGLSYTWEQALLQGRLLPLLFRADRPTLGEACTLARIQAYQDGASLDLVRTFTLIGDPALRPKLPQ</sequence>
<dbReference type="RefSeq" id="WP_243346622.1">
    <property type="nucleotide sequence ID" value="NZ_AP027081.1"/>
</dbReference>
<organism evidence="4 5">
    <name type="scientific">Mesoterricola sediminis</name>
    <dbReference type="NCBI Taxonomy" id="2927980"/>
    <lineage>
        <taxon>Bacteria</taxon>
        <taxon>Pseudomonadati</taxon>
        <taxon>Acidobacteriota</taxon>
        <taxon>Holophagae</taxon>
        <taxon>Holophagales</taxon>
        <taxon>Holophagaceae</taxon>
        <taxon>Mesoterricola</taxon>
    </lineage>
</organism>
<dbReference type="SUPFAM" id="SSF52129">
    <property type="entry name" value="Caspase-like"/>
    <property type="match status" value="1"/>
</dbReference>
<protein>
    <recommendedName>
        <fullName evidence="3">Gingipain domain-containing protein</fullName>
    </recommendedName>
</protein>
<dbReference type="InterPro" id="IPR001769">
    <property type="entry name" value="Gingipain"/>
</dbReference>
<evidence type="ECO:0000256" key="2">
    <source>
        <dbReference type="SAM" id="SignalP"/>
    </source>
</evidence>
<keyword evidence="5" id="KW-1185">Reference proteome</keyword>
<dbReference type="Gene3D" id="3.40.50.10390">
    <property type="entry name" value="Gingipain r, domain 1"/>
    <property type="match status" value="1"/>
</dbReference>